<dbReference type="SUPFAM" id="SSF51735">
    <property type="entry name" value="NAD(P)-binding Rossmann-fold domains"/>
    <property type="match status" value="1"/>
</dbReference>
<dbReference type="GO" id="GO:0000166">
    <property type="term" value="F:nucleotide binding"/>
    <property type="evidence" value="ECO:0007669"/>
    <property type="project" value="InterPro"/>
</dbReference>
<reference evidence="4" key="1">
    <citation type="journal article" date="2020" name="Stud. Mycol.">
        <title>101 Dothideomycetes genomes: a test case for predicting lifestyles and emergence of pathogens.</title>
        <authorList>
            <person name="Haridas S."/>
            <person name="Albert R."/>
            <person name="Binder M."/>
            <person name="Bloem J."/>
            <person name="Labutti K."/>
            <person name="Salamov A."/>
            <person name="Andreopoulos B."/>
            <person name="Baker S."/>
            <person name="Barry K."/>
            <person name="Bills G."/>
            <person name="Bluhm B."/>
            <person name="Cannon C."/>
            <person name="Castanera R."/>
            <person name="Culley D."/>
            <person name="Daum C."/>
            <person name="Ezra D."/>
            <person name="Gonzalez J."/>
            <person name="Henrissat B."/>
            <person name="Kuo A."/>
            <person name="Liang C."/>
            <person name="Lipzen A."/>
            <person name="Lutzoni F."/>
            <person name="Magnuson J."/>
            <person name="Mondo S."/>
            <person name="Nolan M."/>
            <person name="Ohm R."/>
            <person name="Pangilinan J."/>
            <person name="Park H.-J."/>
            <person name="Ramirez L."/>
            <person name="Alfaro M."/>
            <person name="Sun H."/>
            <person name="Tritt A."/>
            <person name="Yoshinaga Y."/>
            <person name="Zwiers L.-H."/>
            <person name="Turgeon B."/>
            <person name="Goodwin S."/>
            <person name="Spatafora J."/>
            <person name="Crous P."/>
            <person name="Grigoriev I."/>
        </authorList>
    </citation>
    <scope>NUCLEOTIDE SEQUENCE</scope>
    <source>
        <strain evidence="4">CBS 130266</strain>
    </source>
</reference>
<dbReference type="EMBL" id="MU007070">
    <property type="protein sequence ID" value="KAF2425296.1"/>
    <property type="molecule type" value="Genomic_DNA"/>
</dbReference>
<comment type="caution">
    <text evidence="4">The sequence shown here is derived from an EMBL/GenBank/DDBJ whole genome shotgun (WGS) entry which is preliminary data.</text>
</comment>
<feature type="domain" description="GFO/IDH/MocA-like oxidoreductase" evidence="3">
    <location>
        <begin position="130"/>
        <end position="250"/>
    </location>
</feature>
<dbReference type="Proteomes" id="UP000800235">
    <property type="component" value="Unassembled WGS sequence"/>
</dbReference>
<evidence type="ECO:0000256" key="1">
    <source>
        <dbReference type="ARBA" id="ARBA00010928"/>
    </source>
</evidence>
<name>A0A9P4TVW4_9PEZI</name>
<protein>
    <submittedName>
        <fullName evidence="4">Oxidoreductase-like protein</fullName>
    </submittedName>
</protein>
<evidence type="ECO:0000313" key="5">
    <source>
        <dbReference type="Proteomes" id="UP000800235"/>
    </source>
</evidence>
<feature type="domain" description="Gfo/Idh/MocA-like oxidoreductase N-terminal" evidence="2">
    <location>
        <begin position="2"/>
        <end position="118"/>
    </location>
</feature>
<dbReference type="OrthoDB" id="2129491at2759"/>
<dbReference type="Pfam" id="PF22725">
    <property type="entry name" value="GFO_IDH_MocA_C3"/>
    <property type="match status" value="1"/>
</dbReference>
<sequence length="332" mass="36490">MINFAIIGTGWITDSFIQSAHSTNSWKLTTVFSRSADSATAFAQKHNITSTHTTLESLVSDTSIQVVYIASPNSLHYAHAKQCLQAGKHVIVEKPATSTAKELRQLFEIAEANDVFLLEAYRHIQEPNFRVLEKVVKEGKLLGNIYGASLTYASYSSRYNNVLAGETPNIFSLDFSGGSLVDLGVYPISAAIALFGLPVSQSYKPYIIVTGADGGGIITLNYEKFGVSINASKIYTSSAPSEIYGERGTISMNGVTDIERVDFWDAKTKKTEKLGGEKVVLNMEDEAREFGRIIESMDMEAYGRLRVISDGVQKVTEDLRRQNGLVFKVERG</sequence>
<evidence type="ECO:0000259" key="3">
    <source>
        <dbReference type="Pfam" id="PF22725"/>
    </source>
</evidence>
<dbReference type="Pfam" id="PF01408">
    <property type="entry name" value="GFO_IDH_MocA"/>
    <property type="match status" value="1"/>
</dbReference>
<keyword evidence="5" id="KW-1185">Reference proteome</keyword>
<dbReference type="SUPFAM" id="SSF55347">
    <property type="entry name" value="Glyceraldehyde-3-phosphate dehydrogenase-like, C-terminal domain"/>
    <property type="match status" value="1"/>
</dbReference>
<comment type="similarity">
    <text evidence="1">Belongs to the Gfo/Idh/MocA family.</text>
</comment>
<dbReference type="PANTHER" id="PTHR43054:SF1">
    <property type="entry name" value="SCYLLO-INOSITOL 2-DEHYDROGENASE (NADP(+)) IOLU"/>
    <property type="match status" value="1"/>
</dbReference>
<dbReference type="AlphaFoldDB" id="A0A9P4TVW4"/>
<proteinExistence type="inferred from homology"/>
<dbReference type="Gene3D" id="3.30.360.10">
    <property type="entry name" value="Dihydrodipicolinate Reductase, domain 2"/>
    <property type="match status" value="1"/>
</dbReference>
<dbReference type="InterPro" id="IPR055170">
    <property type="entry name" value="GFO_IDH_MocA-like_dom"/>
</dbReference>
<evidence type="ECO:0000313" key="4">
    <source>
        <dbReference type="EMBL" id="KAF2425296.1"/>
    </source>
</evidence>
<dbReference type="PANTHER" id="PTHR43054">
    <property type="match status" value="1"/>
</dbReference>
<dbReference type="Gene3D" id="3.40.50.720">
    <property type="entry name" value="NAD(P)-binding Rossmann-like Domain"/>
    <property type="match status" value="1"/>
</dbReference>
<organism evidence="4 5">
    <name type="scientific">Tothia fuscella</name>
    <dbReference type="NCBI Taxonomy" id="1048955"/>
    <lineage>
        <taxon>Eukaryota</taxon>
        <taxon>Fungi</taxon>
        <taxon>Dikarya</taxon>
        <taxon>Ascomycota</taxon>
        <taxon>Pezizomycotina</taxon>
        <taxon>Dothideomycetes</taxon>
        <taxon>Pleosporomycetidae</taxon>
        <taxon>Venturiales</taxon>
        <taxon>Cylindrosympodiaceae</taxon>
        <taxon>Tothia</taxon>
    </lineage>
</organism>
<dbReference type="InterPro" id="IPR036291">
    <property type="entry name" value="NAD(P)-bd_dom_sf"/>
</dbReference>
<dbReference type="InterPro" id="IPR000683">
    <property type="entry name" value="Gfo/Idh/MocA-like_OxRdtase_N"/>
</dbReference>
<evidence type="ECO:0000259" key="2">
    <source>
        <dbReference type="Pfam" id="PF01408"/>
    </source>
</evidence>
<gene>
    <name evidence="4" type="ORF">EJ08DRAFT_400640</name>
</gene>
<accession>A0A9P4TVW4</accession>